<dbReference type="Proteomes" id="UP001515480">
    <property type="component" value="Unassembled WGS sequence"/>
</dbReference>
<evidence type="ECO:0000313" key="2">
    <source>
        <dbReference type="Proteomes" id="UP001515480"/>
    </source>
</evidence>
<proteinExistence type="predicted"/>
<protein>
    <submittedName>
        <fullName evidence="1">Uncharacterized protein</fullName>
    </submittedName>
</protein>
<dbReference type="PANTHER" id="PTHR31094">
    <property type="entry name" value="RIKEN CDNA 2310061I04 GENE"/>
    <property type="match status" value="1"/>
</dbReference>
<gene>
    <name evidence="1" type="ORF">AB1Y20_019441</name>
</gene>
<dbReference type="Pfam" id="PF10184">
    <property type="entry name" value="DUF2358"/>
    <property type="match status" value="1"/>
</dbReference>
<dbReference type="InterPro" id="IPR018790">
    <property type="entry name" value="DUF2358"/>
</dbReference>
<evidence type="ECO:0000313" key="1">
    <source>
        <dbReference type="EMBL" id="KAL1524549.1"/>
    </source>
</evidence>
<dbReference type="AlphaFoldDB" id="A0AB34JR70"/>
<organism evidence="1 2">
    <name type="scientific">Prymnesium parvum</name>
    <name type="common">Toxic golden alga</name>
    <dbReference type="NCBI Taxonomy" id="97485"/>
    <lineage>
        <taxon>Eukaryota</taxon>
        <taxon>Haptista</taxon>
        <taxon>Haptophyta</taxon>
        <taxon>Prymnesiophyceae</taxon>
        <taxon>Prymnesiales</taxon>
        <taxon>Prymnesiaceae</taxon>
        <taxon>Prymnesium</taxon>
    </lineage>
</organism>
<name>A0AB34JR70_PRYPA</name>
<reference evidence="1 2" key="1">
    <citation type="journal article" date="2024" name="Science">
        <title>Giant polyketide synthase enzymes in the biosynthesis of giant marine polyether toxins.</title>
        <authorList>
            <person name="Fallon T.R."/>
            <person name="Shende V.V."/>
            <person name="Wierzbicki I.H."/>
            <person name="Pendleton A.L."/>
            <person name="Watervoot N.F."/>
            <person name="Auber R.P."/>
            <person name="Gonzalez D.J."/>
            <person name="Wisecaver J.H."/>
            <person name="Moore B.S."/>
        </authorList>
    </citation>
    <scope>NUCLEOTIDE SEQUENCE [LARGE SCALE GENOMIC DNA]</scope>
    <source>
        <strain evidence="1 2">12B1</strain>
    </source>
</reference>
<comment type="caution">
    <text evidence="1">The sequence shown here is derived from an EMBL/GenBank/DDBJ whole genome shotgun (WGS) entry which is preliminary data.</text>
</comment>
<sequence length="235" mass="26571">MTLMRSLPHKWRSSAARAVHARVSPSWNPCVNGRPSLPLSLEAQSLPSFEPRLTPEVKGCSEFHLGIGRVIDVLRDSYPRMFTARPDMSIYAPSIKFYHAYDTSRPTLSGIDAYTRLFDAMRLTRYTAVADAELTYRLHVVDDTIRVRWAASLWLRLPLTPLVGGKASPLYVDGISVYLLDDAARVFEHRLEFVEVTHNGVPIAPDSNLMPWARYDQQRPQEPQVASNGFCTRAE</sequence>
<accession>A0AB34JR70</accession>
<dbReference type="PANTHER" id="PTHR31094:SF2">
    <property type="entry name" value="RIKEN CDNA 2310061I04 GENE"/>
    <property type="match status" value="1"/>
</dbReference>
<dbReference type="EMBL" id="JBGBPQ010000005">
    <property type="protein sequence ID" value="KAL1524549.1"/>
    <property type="molecule type" value="Genomic_DNA"/>
</dbReference>
<keyword evidence="2" id="KW-1185">Reference proteome</keyword>